<dbReference type="Gene3D" id="2.40.170.20">
    <property type="entry name" value="TonB-dependent receptor, beta-barrel domain"/>
    <property type="match status" value="1"/>
</dbReference>
<gene>
    <name evidence="15" type="ORF">NFI99_07700</name>
</gene>
<dbReference type="InterPro" id="IPR037066">
    <property type="entry name" value="Plug_dom_sf"/>
</dbReference>
<dbReference type="EMBL" id="CP099583">
    <property type="protein sequence ID" value="USS42124.1"/>
    <property type="molecule type" value="Genomic_DNA"/>
</dbReference>
<evidence type="ECO:0000256" key="8">
    <source>
        <dbReference type="ARBA" id="ARBA00023170"/>
    </source>
</evidence>
<dbReference type="Proteomes" id="UP001056386">
    <property type="component" value="Chromosome 2"/>
</dbReference>
<evidence type="ECO:0000256" key="2">
    <source>
        <dbReference type="ARBA" id="ARBA00009810"/>
    </source>
</evidence>
<keyword evidence="12" id="KW-0732">Signal</keyword>
<dbReference type="Pfam" id="PF00593">
    <property type="entry name" value="TonB_dep_Rec_b-barrel"/>
    <property type="match status" value="1"/>
</dbReference>
<dbReference type="PROSITE" id="PS52016">
    <property type="entry name" value="TONB_DEPENDENT_REC_3"/>
    <property type="match status" value="1"/>
</dbReference>
<evidence type="ECO:0000256" key="12">
    <source>
        <dbReference type="SAM" id="SignalP"/>
    </source>
</evidence>
<keyword evidence="7 10" id="KW-0472">Membrane</keyword>
<sequence length="732" mass="78159">MTYRPTAFRPPSARRRACAGMVAVASLLGAPRVVPAAAAPEPGEGGTATALPAIAVGARRPGGAAGAADLSTPVAAGSRLGLASLDTPASVETLDGARLRERGDTTVTQAVTRAAGFAAEAAPGNGGTAVSVRGFGGPESVTTLYDGTRMLVGAGTVTFPADTWSVERIEVLRGPASVLYGEGGLGGVINVVPKVPRRERSTTLLAGAGAYGERRVALDATGALAPMLSYRFYVNDDRQHGWLPRGGSHMTSVGGALKLDPSPSLSFTLDYDFARHKPMANFGVPVAHGVLDTALARQNYNVGNASIAYYDRWARLNTTWRARPGITLRNRLYAMLTDRHWRDSESYALQADGSVLRSDYIEILHHQRQLGDRLDASFDGRLLGRQNRLVVGAEFNDVSFADSSNSPFGGQSVVPALGFDPGLFSSPDPTVPAFRTHTHQAGVFAEDRLELTRRLAWIAGLRYDHIDYRRDSFATRAAGAASFDKTFAHTSWRTGLVFSLTPELALYGQYTTGTDGVGSLITLSKSSSAFTLSTGDQWEAGMKQAFAGGRGSWTLAFYQIVKRNLLTADPQHPDQTIQVGRQSSRGVEWTGALRLGGGWSIDANAAFLRARYDAFDESVGGASVSRSGKVPINIPRQTANLWVDWAFAPGWRAGAGLRYVGSSYGDTANTVRIASYTLLDASASWRAWRNLTLSLYLHNLSNRIYTETSQNDGGEWLLGAPRSGGVTATVTF</sequence>
<dbReference type="InterPro" id="IPR039426">
    <property type="entry name" value="TonB-dep_rcpt-like"/>
</dbReference>
<accession>A0ABY5B678</accession>
<evidence type="ECO:0000256" key="5">
    <source>
        <dbReference type="ARBA" id="ARBA00022692"/>
    </source>
</evidence>
<comment type="similarity">
    <text evidence="2 10 11">Belongs to the TonB-dependent receptor family.</text>
</comment>
<name>A0ABY5B678_BURGL</name>
<keyword evidence="4 10" id="KW-1134">Transmembrane beta strand</keyword>
<dbReference type="PANTHER" id="PTHR32552:SF84">
    <property type="entry name" value="TONB-DEPENDENT RECEPTOR-RELATED"/>
    <property type="match status" value="1"/>
</dbReference>
<feature type="chain" id="PRO_5046093430" evidence="12">
    <location>
        <begin position="37"/>
        <end position="732"/>
    </location>
</feature>
<comment type="subcellular location">
    <subcellularLocation>
        <location evidence="1 10">Cell outer membrane</location>
        <topology evidence="1 10">Multi-pass membrane protein</topology>
    </subcellularLocation>
</comment>
<organism evidence="15 16">
    <name type="scientific">Burkholderia glumae</name>
    <name type="common">Pseudomonas glumae</name>
    <dbReference type="NCBI Taxonomy" id="337"/>
    <lineage>
        <taxon>Bacteria</taxon>
        <taxon>Pseudomonadati</taxon>
        <taxon>Pseudomonadota</taxon>
        <taxon>Betaproteobacteria</taxon>
        <taxon>Burkholderiales</taxon>
        <taxon>Burkholderiaceae</taxon>
        <taxon>Burkholderia</taxon>
    </lineage>
</organism>
<evidence type="ECO:0000259" key="13">
    <source>
        <dbReference type="Pfam" id="PF00593"/>
    </source>
</evidence>
<proteinExistence type="inferred from homology"/>
<evidence type="ECO:0000313" key="16">
    <source>
        <dbReference type="Proteomes" id="UP001056386"/>
    </source>
</evidence>
<evidence type="ECO:0000256" key="6">
    <source>
        <dbReference type="ARBA" id="ARBA00023077"/>
    </source>
</evidence>
<evidence type="ECO:0000256" key="10">
    <source>
        <dbReference type="PROSITE-ProRule" id="PRU01360"/>
    </source>
</evidence>
<dbReference type="Gene3D" id="2.170.130.10">
    <property type="entry name" value="TonB-dependent receptor, plug domain"/>
    <property type="match status" value="1"/>
</dbReference>
<evidence type="ECO:0000256" key="11">
    <source>
        <dbReference type="RuleBase" id="RU003357"/>
    </source>
</evidence>
<keyword evidence="8 15" id="KW-0675">Receptor</keyword>
<evidence type="ECO:0000313" key="15">
    <source>
        <dbReference type="EMBL" id="USS42124.1"/>
    </source>
</evidence>
<dbReference type="PANTHER" id="PTHR32552">
    <property type="entry name" value="FERRICHROME IRON RECEPTOR-RELATED"/>
    <property type="match status" value="1"/>
</dbReference>
<keyword evidence="5 10" id="KW-0812">Transmembrane</keyword>
<dbReference type="InterPro" id="IPR000531">
    <property type="entry name" value="Beta-barrel_TonB"/>
</dbReference>
<keyword evidence="3 10" id="KW-0813">Transport</keyword>
<dbReference type="CDD" id="cd01347">
    <property type="entry name" value="ligand_gated_channel"/>
    <property type="match status" value="1"/>
</dbReference>
<evidence type="ECO:0000259" key="14">
    <source>
        <dbReference type="Pfam" id="PF07715"/>
    </source>
</evidence>
<keyword evidence="6 11" id="KW-0798">TonB box</keyword>
<evidence type="ECO:0000256" key="1">
    <source>
        <dbReference type="ARBA" id="ARBA00004571"/>
    </source>
</evidence>
<keyword evidence="16" id="KW-1185">Reference proteome</keyword>
<evidence type="ECO:0000256" key="3">
    <source>
        <dbReference type="ARBA" id="ARBA00022448"/>
    </source>
</evidence>
<dbReference type="Pfam" id="PF07715">
    <property type="entry name" value="Plug"/>
    <property type="match status" value="1"/>
</dbReference>
<reference evidence="15" key="1">
    <citation type="submission" date="2022-06" db="EMBL/GenBank/DDBJ databases">
        <title>Draft genome sequence of Burkholderia glumae strain GR20004 isolated from rice panicle showing bacterial panicle blight.</title>
        <authorList>
            <person name="Choi S.Y."/>
            <person name="Lee Y.H."/>
        </authorList>
    </citation>
    <scope>NUCLEOTIDE SEQUENCE</scope>
    <source>
        <strain evidence="15">GR20004</strain>
    </source>
</reference>
<dbReference type="SUPFAM" id="SSF56935">
    <property type="entry name" value="Porins"/>
    <property type="match status" value="1"/>
</dbReference>
<dbReference type="InterPro" id="IPR010105">
    <property type="entry name" value="TonB_sidphr_rcpt"/>
</dbReference>
<feature type="domain" description="TonB-dependent receptor plug" evidence="14">
    <location>
        <begin position="85"/>
        <end position="188"/>
    </location>
</feature>
<protein>
    <submittedName>
        <fullName evidence="15">TonB-dependent receptor</fullName>
    </submittedName>
</protein>
<feature type="domain" description="TonB-dependent receptor-like beta-barrel" evidence="13">
    <location>
        <begin position="262"/>
        <end position="700"/>
    </location>
</feature>
<keyword evidence="9 10" id="KW-0998">Cell outer membrane</keyword>
<dbReference type="InterPro" id="IPR012910">
    <property type="entry name" value="Plug_dom"/>
</dbReference>
<evidence type="ECO:0000256" key="4">
    <source>
        <dbReference type="ARBA" id="ARBA00022452"/>
    </source>
</evidence>
<dbReference type="NCBIfam" id="TIGR01783">
    <property type="entry name" value="TonB-siderophor"/>
    <property type="match status" value="1"/>
</dbReference>
<evidence type="ECO:0000256" key="7">
    <source>
        <dbReference type="ARBA" id="ARBA00023136"/>
    </source>
</evidence>
<dbReference type="InterPro" id="IPR036942">
    <property type="entry name" value="Beta-barrel_TonB_sf"/>
</dbReference>
<feature type="signal peptide" evidence="12">
    <location>
        <begin position="1"/>
        <end position="36"/>
    </location>
</feature>
<evidence type="ECO:0000256" key="9">
    <source>
        <dbReference type="ARBA" id="ARBA00023237"/>
    </source>
</evidence>